<dbReference type="PROSITE" id="PS51383">
    <property type="entry name" value="YJEF_C_3"/>
    <property type="match status" value="1"/>
</dbReference>
<evidence type="ECO:0000256" key="6">
    <source>
        <dbReference type="HAMAP-Rule" id="MF_01965"/>
    </source>
</evidence>
<dbReference type="InterPro" id="IPR029056">
    <property type="entry name" value="Ribokinase-like"/>
</dbReference>
<dbReference type="GO" id="GO:0110051">
    <property type="term" value="P:metabolite repair"/>
    <property type="evidence" value="ECO:0007669"/>
    <property type="project" value="TreeGrafter"/>
</dbReference>
<gene>
    <name evidence="6" type="primary">nnrD</name>
    <name evidence="8" type="ORF">HQ393_12885</name>
</gene>
<feature type="binding site" evidence="6">
    <location>
        <position position="216"/>
    </location>
    <ligand>
        <name>(6S)-NADPHX</name>
        <dbReference type="ChEBI" id="CHEBI:64076"/>
    </ligand>
</feature>
<comment type="subunit">
    <text evidence="6">Homotetramer.</text>
</comment>
<evidence type="ECO:0000256" key="5">
    <source>
        <dbReference type="ARBA" id="ARBA00023239"/>
    </source>
</evidence>
<comment type="catalytic activity">
    <reaction evidence="6">
        <text>(6S)-NADHX + ADP = AMP + phosphate + NADH + H(+)</text>
        <dbReference type="Rhea" id="RHEA:32223"/>
        <dbReference type="ChEBI" id="CHEBI:15378"/>
        <dbReference type="ChEBI" id="CHEBI:43474"/>
        <dbReference type="ChEBI" id="CHEBI:57945"/>
        <dbReference type="ChEBI" id="CHEBI:64074"/>
        <dbReference type="ChEBI" id="CHEBI:456215"/>
        <dbReference type="ChEBI" id="CHEBI:456216"/>
        <dbReference type="EC" id="4.2.1.136"/>
    </reaction>
</comment>
<evidence type="ECO:0000256" key="2">
    <source>
        <dbReference type="ARBA" id="ARBA00022840"/>
    </source>
</evidence>
<evidence type="ECO:0000313" key="8">
    <source>
        <dbReference type="EMBL" id="QLG89062.1"/>
    </source>
</evidence>
<proteinExistence type="inferred from homology"/>
<feature type="binding site" evidence="6">
    <location>
        <position position="40"/>
    </location>
    <ligand>
        <name>(6S)-NADPHX</name>
        <dbReference type="ChEBI" id="CHEBI:64076"/>
    </ligand>
</feature>
<dbReference type="GO" id="GO:0046496">
    <property type="term" value="P:nicotinamide nucleotide metabolic process"/>
    <property type="evidence" value="ECO:0007669"/>
    <property type="project" value="UniProtKB-UniRule"/>
</dbReference>
<comment type="catalytic activity">
    <reaction evidence="6">
        <text>(6S)-NADPHX + ADP = AMP + phosphate + NADPH + H(+)</text>
        <dbReference type="Rhea" id="RHEA:32235"/>
        <dbReference type="ChEBI" id="CHEBI:15378"/>
        <dbReference type="ChEBI" id="CHEBI:43474"/>
        <dbReference type="ChEBI" id="CHEBI:57783"/>
        <dbReference type="ChEBI" id="CHEBI:64076"/>
        <dbReference type="ChEBI" id="CHEBI:456215"/>
        <dbReference type="ChEBI" id="CHEBI:456216"/>
        <dbReference type="EC" id="4.2.1.136"/>
    </reaction>
</comment>
<evidence type="ECO:0000256" key="4">
    <source>
        <dbReference type="ARBA" id="ARBA00023027"/>
    </source>
</evidence>
<dbReference type="AlphaFoldDB" id="A0A7H9BKZ3"/>
<dbReference type="KEGG" id="chiz:HQ393_12885"/>
<dbReference type="Pfam" id="PF01256">
    <property type="entry name" value="Carb_kinase"/>
    <property type="match status" value="1"/>
</dbReference>
<dbReference type="EC" id="4.2.1.136" evidence="6"/>
<dbReference type="SUPFAM" id="SSF53613">
    <property type="entry name" value="Ribokinase-like"/>
    <property type="match status" value="1"/>
</dbReference>
<evidence type="ECO:0000259" key="7">
    <source>
        <dbReference type="PROSITE" id="PS51383"/>
    </source>
</evidence>
<feature type="binding site" evidence="6">
    <location>
        <position position="149"/>
    </location>
    <ligand>
        <name>(6S)-NADPHX</name>
        <dbReference type="ChEBI" id="CHEBI:64076"/>
    </ligand>
</feature>
<organism evidence="8 9">
    <name type="scientific">Chitinibacter bivalviorum</name>
    <dbReference type="NCBI Taxonomy" id="2739434"/>
    <lineage>
        <taxon>Bacteria</taxon>
        <taxon>Pseudomonadati</taxon>
        <taxon>Pseudomonadota</taxon>
        <taxon>Betaproteobacteria</taxon>
        <taxon>Neisseriales</taxon>
        <taxon>Chitinibacteraceae</taxon>
        <taxon>Chitinibacter</taxon>
    </lineage>
</organism>
<dbReference type="Proteomes" id="UP000509597">
    <property type="component" value="Chromosome"/>
</dbReference>
<dbReference type="PANTHER" id="PTHR12592:SF0">
    <property type="entry name" value="ATP-DEPENDENT (S)-NAD(P)H-HYDRATE DEHYDRATASE"/>
    <property type="match status" value="1"/>
</dbReference>
<reference evidence="8 9" key="1">
    <citation type="submission" date="2020-07" db="EMBL/GenBank/DDBJ databases">
        <title>Complete genome sequence of Chitinibacter sp. 2T18.</title>
        <authorList>
            <person name="Bae J.-W."/>
            <person name="Choi J.-W."/>
        </authorList>
    </citation>
    <scope>NUCLEOTIDE SEQUENCE [LARGE SCALE GENOMIC DNA]</scope>
    <source>
        <strain evidence="8 9">2T18</strain>
    </source>
</reference>
<accession>A0A7H9BKZ3</accession>
<evidence type="ECO:0000256" key="1">
    <source>
        <dbReference type="ARBA" id="ARBA00022741"/>
    </source>
</evidence>
<feature type="domain" description="YjeF C-terminal" evidence="7">
    <location>
        <begin position="4"/>
        <end position="276"/>
    </location>
</feature>
<name>A0A7H9BKZ3_9NEIS</name>
<feature type="binding site" evidence="6">
    <location>
        <position position="96"/>
    </location>
    <ligand>
        <name>(6S)-NADPHX</name>
        <dbReference type="ChEBI" id="CHEBI:64076"/>
    </ligand>
</feature>
<dbReference type="InterPro" id="IPR000631">
    <property type="entry name" value="CARKD"/>
</dbReference>
<evidence type="ECO:0000256" key="3">
    <source>
        <dbReference type="ARBA" id="ARBA00022857"/>
    </source>
</evidence>
<evidence type="ECO:0000313" key="9">
    <source>
        <dbReference type="Proteomes" id="UP000509597"/>
    </source>
</evidence>
<keyword evidence="1 6" id="KW-0547">Nucleotide-binding</keyword>
<dbReference type="InterPro" id="IPR017953">
    <property type="entry name" value="Carbohydrate_kinase_pred_CS"/>
</dbReference>
<dbReference type="HAMAP" id="MF_01965">
    <property type="entry name" value="NADHX_dehydratase"/>
    <property type="match status" value="1"/>
</dbReference>
<keyword evidence="2 6" id="KW-0067">ATP-binding</keyword>
<dbReference type="PROSITE" id="PS01050">
    <property type="entry name" value="YJEF_C_2"/>
    <property type="match status" value="1"/>
</dbReference>
<sequence length="278" mass="29324">MLEINALPPRAKLLLRGDDTHKGLYGGVAVIGGAHGMTGAALLAGRAALNLGAGKIWVGMLDENVAVDFHQPELMICRAEALFQTHLPTHFLVGMGLGMSPEANHVLALAMDTSVPLLLDADALNLIALHPHLQLQLAERSAPSLLTPHPSEAARLLSTTTEHVQQDRVSAVRTLSERFQCHVVLKGHGTLVQAFEGELSINHSGNAALSSAGQGDTLAGIIMALCAQGLDLALAARCGVFLHGQAADDWRTRYHAGIGLTASETILLARAALNRLLK</sequence>
<feature type="binding site" evidence="6">
    <location>
        <begin position="186"/>
        <end position="190"/>
    </location>
    <ligand>
        <name>AMP</name>
        <dbReference type="ChEBI" id="CHEBI:456215"/>
    </ligand>
</feature>
<keyword evidence="5 6" id="KW-0456">Lyase</keyword>
<feature type="binding site" evidence="6">
    <location>
        <position position="215"/>
    </location>
    <ligand>
        <name>AMP</name>
        <dbReference type="ChEBI" id="CHEBI:456215"/>
    </ligand>
</feature>
<dbReference type="CDD" id="cd01171">
    <property type="entry name" value="YXKO-related"/>
    <property type="match status" value="1"/>
</dbReference>
<keyword evidence="4 6" id="KW-0520">NAD</keyword>
<dbReference type="PANTHER" id="PTHR12592">
    <property type="entry name" value="ATP-DEPENDENT (S)-NAD(P)H-HYDRATE DEHYDRATASE FAMILY MEMBER"/>
    <property type="match status" value="1"/>
</dbReference>
<keyword evidence="9" id="KW-1185">Reference proteome</keyword>
<keyword evidence="3 6" id="KW-0521">NADP</keyword>
<dbReference type="GO" id="GO:0052855">
    <property type="term" value="F:ADP-dependent NAD(P)H-hydrate dehydratase activity"/>
    <property type="evidence" value="ECO:0007669"/>
    <property type="project" value="UniProtKB-UniRule"/>
</dbReference>
<protein>
    <recommendedName>
        <fullName evidence="6">ADP-dependent (S)-NAD(P)H-hydrate dehydratase</fullName>
        <ecNumber evidence="6">4.2.1.136</ecNumber>
    </recommendedName>
    <alternativeName>
        <fullName evidence="6">ADP-dependent NAD(P)HX dehydratase</fullName>
    </alternativeName>
</protein>
<comment type="similarity">
    <text evidence="6">Belongs to the NnrD/CARKD family.</text>
</comment>
<comment type="function">
    <text evidence="6">Catalyzes the dehydration of the S-form of NAD(P)HX at the expense of ADP, which is converted to AMP. Together with NAD(P)HX epimerase, which catalyzes the epimerization of the S- and R-forms, the enzyme allows the repair of both epimers of NAD(P)HX, a damaged form of NAD(P)H that is a result of enzymatic or heat-dependent hydration.</text>
</comment>
<dbReference type="Gene3D" id="3.40.1190.20">
    <property type="match status" value="1"/>
</dbReference>
<dbReference type="GO" id="GO:0005524">
    <property type="term" value="F:ATP binding"/>
    <property type="evidence" value="ECO:0007669"/>
    <property type="project" value="UniProtKB-KW"/>
</dbReference>
<dbReference type="NCBIfam" id="TIGR00196">
    <property type="entry name" value="yjeF_cterm"/>
    <property type="match status" value="1"/>
</dbReference>
<comment type="cofactor">
    <cofactor evidence="6">
        <name>Mg(2+)</name>
        <dbReference type="ChEBI" id="CHEBI:18420"/>
    </cofactor>
</comment>
<dbReference type="GO" id="GO:0052856">
    <property type="term" value="F:NAD(P)HX epimerase activity"/>
    <property type="evidence" value="ECO:0007669"/>
    <property type="project" value="TreeGrafter"/>
</dbReference>
<dbReference type="EMBL" id="CP058627">
    <property type="protein sequence ID" value="QLG89062.1"/>
    <property type="molecule type" value="Genomic_DNA"/>
</dbReference>
<dbReference type="RefSeq" id="WP_179355563.1">
    <property type="nucleotide sequence ID" value="NZ_CP058627.1"/>
</dbReference>